<evidence type="ECO:0000313" key="2">
    <source>
        <dbReference type="Proteomes" id="UP000235392"/>
    </source>
</evidence>
<accession>A0A2N5UPM0</accession>
<evidence type="ECO:0000313" key="1">
    <source>
        <dbReference type="EMBL" id="PLW39597.1"/>
    </source>
</evidence>
<dbReference type="Proteomes" id="UP000235392">
    <property type="component" value="Unassembled WGS sequence"/>
</dbReference>
<reference evidence="1 2" key="1">
    <citation type="submission" date="2017-11" db="EMBL/GenBank/DDBJ databases">
        <title>De novo assembly and phasing of dikaryotic genomes from two isolates of Puccinia coronata f. sp. avenae, the causal agent of oat crown rust.</title>
        <authorList>
            <person name="Miller M.E."/>
            <person name="Zhang Y."/>
            <person name="Omidvar V."/>
            <person name="Sperschneider J."/>
            <person name="Schwessinger B."/>
            <person name="Raley C."/>
            <person name="Palmer J.M."/>
            <person name="Garnica D."/>
            <person name="Upadhyaya N."/>
            <person name="Rathjen J."/>
            <person name="Taylor J.M."/>
            <person name="Park R.F."/>
            <person name="Dodds P.N."/>
            <person name="Hirsch C.D."/>
            <person name="Kianian S.F."/>
            <person name="Figueroa M."/>
        </authorList>
    </citation>
    <scope>NUCLEOTIDE SEQUENCE [LARGE SCALE GENOMIC DNA]</scope>
    <source>
        <strain evidence="1">12SD80</strain>
    </source>
</reference>
<comment type="caution">
    <text evidence="1">The sequence shown here is derived from an EMBL/GenBank/DDBJ whole genome shotgun (WGS) entry which is preliminary data.</text>
</comment>
<dbReference type="EMBL" id="PGCI01000113">
    <property type="protein sequence ID" value="PLW39597.1"/>
    <property type="molecule type" value="Genomic_DNA"/>
</dbReference>
<sequence length="85" mass="9619">MPTRKCMTLFPLLYLRCEDIRKAIPHRDTSFTQACTRSGDTSLDALAGHKLAHQGTRAWTRSRDTSLHTLRGHATCSKLAKFLTF</sequence>
<dbReference type="AlphaFoldDB" id="A0A2N5UPM0"/>
<name>A0A2N5UPM0_9BASI</name>
<gene>
    <name evidence="1" type="ORF">PCASD_08789</name>
</gene>
<protein>
    <submittedName>
        <fullName evidence="1">Uncharacterized protein</fullName>
    </submittedName>
</protein>
<organism evidence="1 2">
    <name type="scientific">Puccinia coronata f. sp. avenae</name>
    <dbReference type="NCBI Taxonomy" id="200324"/>
    <lineage>
        <taxon>Eukaryota</taxon>
        <taxon>Fungi</taxon>
        <taxon>Dikarya</taxon>
        <taxon>Basidiomycota</taxon>
        <taxon>Pucciniomycotina</taxon>
        <taxon>Pucciniomycetes</taxon>
        <taxon>Pucciniales</taxon>
        <taxon>Pucciniaceae</taxon>
        <taxon>Puccinia</taxon>
    </lineage>
</organism>
<proteinExistence type="predicted"/>